<dbReference type="EMBL" id="CP144700">
    <property type="protein sequence ID" value="WVZ25752.1"/>
    <property type="molecule type" value="Genomic_DNA"/>
</dbReference>
<accession>A0AAQ3PDJ9</accession>
<organism evidence="1 2">
    <name type="scientific">Vigna mungo</name>
    <name type="common">Black gram</name>
    <name type="synonym">Phaseolus mungo</name>
    <dbReference type="NCBI Taxonomy" id="3915"/>
    <lineage>
        <taxon>Eukaryota</taxon>
        <taxon>Viridiplantae</taxon>
        <taxon>Streptophyta</taxon>
        <taxon>Embryophyta</taxon>
        <taxon>Tracheophyta</taxon>
        <taxon>Spermatophyta</taxon>
        <taxon>Magnoliopsida</taxon>
        <taxon>eudicotyledons</taxon>
        <taxon>Gunneridae</taxon>
        <taxon>Pentapetalae</taxon>
        <taxon>rosids</taxon>
        <taxon>fabids</taxon>
        <taxon>Fabales</taxon>
        <taxon>Fabaceae</taxon>
        <taxon>Papilionoideae</taxon>
        <taxon>50 kb inversion clade</taxon>
        <taxon>NPAAA clade</taxon>
        <taxon>indigoferoid/millettioid clade</taxon>
        <taxon>Phaseoleae</taxon>
        <taxon>Vigna</taxon>
    </lineage>
</organism>
<proteinExistence type="predicted"/>
<protein>
    <submittedName>
        <fullName evidence="1">Uncharacterized protein</fullName>
    </submittedName>
</protein>
<keyword evidence="2" id="KW-1185">Reference proteome</keyword>
<dbReference type="Proteomes" id="UP001374535">
    <property type="component" value="Chromosome 1"/>
</dbReference>
<dbReference type="AlphaFoldDB" id="A0AAQ3PDJ9"/>
<gene>
    <name evidence="1" type="ORF">V8G54_004296</name>
</gene>
<name>A0AAQ3PDJ9_VIGMU</name>
<evidence type="ECO:0000313" key="2">
    <source>
        <dbReference type="Proteomes" id="UP001374535"/>
    </source>
</evidence>
<reference evidence="1 2" key="1">
    <citation type="journal article" date="2023" name="Life. Sci Alliance">
        <title>Evolutionary insights into 3D genome organization and epigenetic landscape of Vigna mungo.</title>
        <authorList>
            <person name="Junaid A."/>
            <person name="Singh B."/>
            <person name="Bhatia S."/>
        </authorList>
    </citation>
    <scope>NUCLEOTIDE SEQUENCE [LARGE SCALE GENOMIC DNA]</scope>
    <source>
        <strain evidence="1">Urdbean</strain>
    </source>
</reference>
<evidence type="ECO:0000313" key="1">
    <source>
        <dbReference type="EMBL" id="WVZ25752.1"/>
    </source>
</evidence>
<sequence length="104" mass="11899">MWQSRNIVKPPPINGYLSLLEEETAGQKEECCCGYDYCIPCDVTRHECTDKHHICISSNKRGIKCQPEIQETAFQAEHFSGYGSKCESLNSEKWEVNNEGRNNI</sequence>